<dbReference type="PANTHER" id="PTHR35807">
    <property type="entry name" value="TRANSCRIPTIONAL REGULATOR REDD-RELATED"/>
    <property type="match status" value="1"/>
</dbReference>
<dbReference type="EMBL" id="FOKG01000011">
    <property type="protein sequence ID" value="SFB44102.1"/>
    <property type="molecule type" value="Genomic_DNA"/>
</dbReference>
<evidence type="ECO:0000256" key="1">
    <source>
        <dbReference type="ARBA" id="ARBA00005820"/>
    </source>
</evidence>
<dbReference type="Proteomes" id="UP000243799">
    <property type="component" value="Unassembled WGS sequence"/>
</dbReference>
<sequence>MSGREDWFFAVLGPLRVSHSGRPVEIRSARQRVLLAALLMRAGQAVSTDELVEHLYGSRPSKAARATLQTYVMRLRRTLRDADERRLIRTETSGYAIHLTEEQLDLSRFHRLRAAAETAAENGDVAEQARLLDTAQSLWRGQPLADVPSLYPGHSEADALNELRLGTIERRNDARLRLGEHHGIIDDLRALVTEHPLRERFWAQLMRALHHSGEHAQALDTYRRATGVLATELGIDPNAELRELHLEVLATPATGNRRQHRRPPSTPVPSWLPADVPEFTGRADEVAQLGAGLRDGAGVWTITGPAGVGKTSLAVHVAHLVRDHYPDGQLYLSLRGTEDNPVDAATALDRMLRGLGVPGRAVPTDPAERADLLRDLLADRRVLLVLDNVADEAHVRTLLPNTTATAAIVTSRRILAGLEGARVVPLDVLSSEAAVDLMRDALGGSRIASDPTAAVRIADYCGHLPLALRVAVARLVKRPHWPLARLADRLSDERRRLDELRVGDLDVRANLACGYDGLDDSHRQAFRLLAALPGPDFPAWVAAPLLDLGLEQAEDHVETLVDARLVACVGQDSLGQPRFRLHDLLRTFGRELTGGADLVPPFRRLFELWRGLVERADDRLPHQGLLRTRGGTGDTRWTEELATLLPADPAAWLDAEWLNIRACVEHSAELGLGGLTGELALATAGFCDLQARLEDWDDLNRVALRAVDPDDVGGLLQQRGVLRARQHRFAEAEADFLRASVILERKGDTNGAGYARHGVGWMHEWAGRQPQAREQHRVARRHFAAAANRHGEVEVLCSLGAIERRAGRLPEADGYLSRAYEIAHRLGDEALCTSSALELGRLHQASGQPGLAAEHLTATLASARRMGDLDLVSVVRLFLADVQLVLGDTDSADRHIRDSLIYAEEHNDLMGQAWALRLLSRTSQTPDTGLRLARRAVALAEHVALDPELARAMRQLGLALLSAGRHDEADRTLRQAAELLESSGFHAEAAHARAEAERHRLCG</sequence>
<dbReference type="InterPro" id="IPR016032">
    <property type="entry name" value="Sig_transdc_resp-reg_C-effctor"/>
</dbReference>
<evidence type="ECO:0000256" key="4">
    <source>
        <dbReference type="ARBA" id="ARBA00023163"/>
    </source>
</evidence>
<dbReference type="Pfam" id="PF13424">
    <property type="entry name" value="TPR_12"/>
    <property type="match status" value="1"/>
</dbReference>
<keyword evidence="4" id="KW-0804">Transcription</keyword>
<dbReference type="STRING" id="490629.SAMN05216266_111165"/>
<evidence type="ECO:0000256" key="3">
    <source>
        <dbReference type="ARBA" id="ARBA00023125"/>
    </source>
</evidence>
<dbReference type="PROSITE" id="PS50005">
    <property type="entry name" value="TPR"/>
    <property type="match status" value="1"/>
</dbReference>
<evidence type="ECO:0000256" key="6">
    <source>
        <dbReference type="PROSITE-ProRule" id="PRU01091"/>
    </source>
</evidence>
<dbReference type="GO" id="GO:0003677">
    <property type="term" value="F:DNA binding"/>
    <property type="evidence" value="ECO:0007669"/>
    <property type="project" value="UniProtKB-UniRule"/>
</dbReference>
<keyword evidence="3 6" id="KW-0238">DNA-binding</keyword>
<dbReference type="Gene3D" id="1.25.40.10">
    <property type="entry name" value="Tetratricopeptide repeat domain"/>
    <property type="match status" value="3"/>
</dbReference>
<keyword evidence="2" id="KW-0805">Transcription regulation</keyword>
<dbReference type="Gene3D" id="3.40.50.300">
    <property type="entry name" value="P-loop containing nucleotide triphosphate hydrolases"/>
    <property type="match status" value="1"/>
</dbReference>
<dbReference type="SMART" id="SM01043">
    <property type="entry name" value="BTAD"/>
    <property type="match status" value="1"/>
</dbReference>
<accession>A0A1I1B2W3</accession>
<name>A0A1I1B2W3_9PSEU</name>
<dbReference type="AlphaFoldDB" id="A0A1I1B2W3"/>
<dbReference type="SUPFAM" id="SSF46894">
    <property type="entry name" value="C-terminal effector domain of the bipartite response regulators"/>
    <property type="match status" value="1"/>
</dbReference>
<reference evidence="9" key="1">
    <citation type="submission" date="2016-10" db="EMBL/GenBank/DDBJ databases">
        <authorList>
            <person name="Varghese N."/>
            <person name="Submissions S."/>
        </authorList>
    </citation>
    <scope>NUCLEOTIDE SEQUENCE [LARGE SCALE GENOMIC DNA]</scope>
    <source>
        <strain evidence="9">CGMCC 4.3568</strain>
    </source>
</reference>
<dbReference type="Pfam" id="PF00486">
    <property type="entry name" value="Trans_reg_C"/>
    <property type="match status" value="1"/>
</dbReference>
<dbReference type="InterPro" id="IPR036388">
    <property type="entry name" value="WH-like_DNA-bd_sf"/>
</dbReference>
<dbReference type="InterPro" id="IPR027417">
    <property type="entry name" value="P-loop_NTPase"/>
</dbReference>
<dbReference type="CDD" id="cd15831">
    <property type="entry name" value="BTAD"/>
    <property type="match status" value="1"/>
</dbReference>
<evidence type="ECO:0000256" key="5">
    <source>
        <dbReference type="PROSITE-ProRule" id="PRU00339"/>
    </source>
</evidence>
<dbReference type="OrthoDB" id="5521887at2"/>
<gene>
    <name evidence="8" type="ORF">SAMN05216266_111165</name>
</gene>
<evidence type="ECO:0000256" key="2">
    <source>
        <dbReference type="ARBA" id="ARBA00023015"/>
    </source>
</evidence>
<dbReference type="InterPro" id="IPR001867">
    <property type="entry name" value="OmpR/PhoB-type_DNA-bd"/>
</dbReference>
<dbReference type="Gene3D" id="1.10.10.10">
    <property type="entry name" value="Winged helix-like DNA-binding domain superfamily/Winged helix DNA-binding domain"/>
    <property type="match status" value="2"/>
</dbReference>
<evidence type="ECO:0000259" key="7">
    <source>
        <dbReference type="PROSITE" id="PS51755"/>
    </source>
</evidence>
<dbReference type="SMART" id="SM00028">
    <property type="entry name" value="TPR"/>
    <property type="match status" value="5"/>
</dbReference>
<proteinExistence type="inferred from homology"/>
<dbReference type="InterPro" id="IPR011990">
    <property type="entry name" value="TPR-like_helical_dom_sf"/>
</dbReference>
<dbReference type="InterPro" id="IPR002182">
    <property type="entry name" value="NB-ARC"/>
</dbReference>
<dbReference type="Pfam" id="PF03704">
    <property type="entry name" value="BTAD"/>
    <property type="match status" value="1"/>
</dbReference>
<keyword evidence="9" id="KW-1185">Reference proteome</keyword>
<dbReference type="PANTHER" id="PTHR35807:SF1">
    <property type="entry name" value="TRANSCRIPTIONAL REGULATOR REDD"/>
    <property type="match status" value="1"/>
</dbReference>
<organism evidence="8 9">
    <name type="scientific">Amycolatopsis marina</name>
    <dbReference type="NCBI Taxonomy" id="490629"/>
    <lineage>
        <taxon>Bacteria</taxon>
        <taxon>Bacillati</taxon>
        <taxon>Actinomycetota</taxon>
        <taxon>Actinomycetes</taxon>
        <taxon>Pseudonocardiales</taxon>
        <taxon>Pseudonocardiaceae</taxon>
        <taxon>Amycolatopsis</taxon>
    </lineage>
</organism>
<dbReference type="InterPro" id="IPR051677">
    <property type="entry name" value="AfsR-DnrI-RedD_regulator"/>
</dbReference>
<evidence type="ECO:0000313" key="9">
    <source>
        <dbReference type="Proteomes" id="UP000243799"/>
    </source>
</evidence>
<dbReference type="SUPFAM" id="SSF52540">
    <property type="entry name" value="P-loop containing nucleoside triphosphate hydrolases"/>
    <property type="match status" value="1"/>
</dbReference>
<dbReference type="GO" id="GO:0006355">
    <property type="term" value="P:regulation of DNA-templated transcription"/>
    <property type="evidence" value="ECO:0007669"/>
    <property type="project" value="InterPro"/>
</dbReference>
<dbReference type="GO" id="GO:0000160">
    <property type="term" value="P:phosphorelay signal transduction system"/>
    <property type="evidence" value="ECO:0007669"/>
    <property type="project" value="InterPro"/>
</dbReference>
<evidence type="ECO:0000313" key="8">
    <source>
        <dbReference type="EMBL" id="SFB44102.1"/>
    </source>
</evidence>
<dbReference type="Pfam" id="PF00931">
    <property type="entry name" value="NB-ARC"/>
    <property type="match status" value="1"/>
</dbReference>
<feature type="repeat" description="TPR" evidence="5">
    <location>
        <begin position="950"/>
        <end position="983"/>
    </location>
</feature>
<protein>
    <submittedName>
        <fullName evidence="8">DNA-binding transcriptional activator of the SARP family</fullName>
    </submittedName>
</protein>
<dbReference type="InterPro" id="IPR019734">
    <property type="entry name" value="TPR_rpt"/>
</dbReference>
<dbReference type="PROSITE" id="PS51755">
    <property type="entry name" value="OMPR_PHOB"/>
    <property type="match status" value="1"/>
</dbReference>
<dbReference type="GO" id="GO:0043531">
    <property type="term" value="F:ADP binding"/>
    <property type="evidence" value="ECO:0007669"/>
    <property type="project" value="InterPro"/>
</dbReference>
<dbReference type="PRINTS" id="PR00364">
    <property type="entry name" value="DISEASERSIST"/>
</dbReference>
<feature type="DNA-binding region" description="OmpR/PhoB-type" evidence="6">
    <location>
        <begin position="1"/>
        <end position="99"/>
    </location>
</feature>
<feature type="domain" description="OmpR/PhoB-type" evidence="7">
    <location>
        <begin position="1"/>
        <end position="99"/>
    </location>
</feature>
<dbReference type="SMART" id="SM00862">
    <property type="entry name" value="Trans_reg_C"/>
    <property type="match status" value="1"/>
</dbReference>
<comment type="similarity">
    <text evidence="1">Belongs to the AfsR/DnrI/RedD regulatory family.</text>
</comment>
<dbReference type="InterPro" id="IPR005158">
    <property type="entry name" value="BTAD"/>
</dbReference>
<dbReference type="SUPFAM" id="SSF48452">
    <property type="entry name" value="TPR-like"/>
    <property type="match status" value="3"/>
</dbReference>
<dbReference type="RefSeq" id="WP_091674640.1">
    <property type="nucleotide sequence ID" value="NZ_FOKG01000011.1"/>
</dbReference>
<keyword evidence="5" id="KW-0802">TPR repeat</keyword>